<evidence type="ECO:0000256" key="1">
    <source>
        <dbReference type="SAM" id="MobiDB-lite"/>
    </source>
</evidence>
<dbReference type="GO" id="GO:0005524">
    <property type="term" value="F:ATP binding"/>
    <property type="evidence" value="ECO:0007669"/>
    <property type="project" value="InterPro"/>
</dbReference>
<reference evidence="4" key="1">
    <citation type="submission" date="2022-10" db="EMBL/GenBank/DDBJ databases">
        <title>Tapping the CABI collections for fungal endophytes: first genome assemblies for Collariella, Neodidymelliopsis, Ascochyta clinopodiicola, Didymella pomorum, Didymosphaeria variabile, Neocosmospora piperis and Neocucurbitaria cava.</title>
        <authorList>
            <person name="Hill R."/>
        </authorList>
    </citation>
    <scope>NUCLEOTIDE SEQUENCE</scope>
    <source>
        <strain evidence="4">IMI 355091</strain>
    </source>
</reference>
<accession>A0A9W8ZBK8</accession>
<dbReference type="SUPFAM" id="SSF56112">
    <property type="entry name" value="Protein kinase-like (PK-like)"/>
    <property type="match status" value="1"/>
</dbReference>
<gene>
    <name evidence="4" type="ORF">N0V91_007002</name>
</gene>
<evidence type="ECO:0000313" key="4">
    <source>
        <dbReference type="EMBL" id="KAJ4402781.1"/>
    </source>
</evidence>
<evidence type="ECO:0000259" key="3">
    <source>
        <dbReference type="PROSITE" id="PS50234"/>
    </source>
</evidence>
<dbReference type="Gene3D" id="1.10.510.10">
    <property type="entry name" value="Transferase(Phosphotransferase) domain 1"/>
    <property type="match status" value="1"/>
</dbReference>
<dbReference type="Proteomes" id="UP001140510">
    <property type="component" value="Unassembled WGS sequence"/>
</dbReference>
<dbReference type="PROSITE" id="PS50011">
    <property type="entry name" value="PROTEIN_KINASE_DOM"/>
    <property type="match status" value="1"/>
</dbReference>
<comment type="caution">
    <text evidence="4">The sequence shown here is derived from an EMBL/GenBank/DDBJ whole genome shotgun (WGS) entry which is preliminary data.</text>
</comment>
<name>A0A9W8ZBK8_9PLEO</name>
<dbReference type="InterPro" id="IPR002035">
    <property type="entry name" value="VWF_A"/>
</dbReference>
<evidence type="ECO:0000313" key="5">
    <source>
        <dbReference type="Proteomes" id="UP001140510"/>
    </source>
</evidence>
<sequence length="977" mass="110553">MHGGRVGILITRMDRLAIYQEALASFDAKVHNLTTKAVCSRSYVRIVTLKEWMRAPSQNSDGTSKSNIELLERAAYYGKNTKKFLPIDPSAISTPNPEQCSLVVFCILLALRHGHLIDVFAQSGVLDKLLPIDLPTLSAKLAHERLQNSGDLLARFHAEQWRFCPVFFTRGMNQRFTENRIVPVCRDLLLSEGSTAKVWQIAVQAEFFLHDHGKVEKGREYTLYNDPQYGLCYYFARKTFDEPCHASYEMEKEAFDGLRHVPGMIKRLGSWSEQLPGTFTTSTEENVDNPRTTGKLTKNLLLEFGEFDLRHVLNARVPPAFPKTIIDFWEALFEVASAVSEIHEFEHGGNDFYGWHADIKPENIIEVGDKYKLADPGYAWFRKMEADDNGVKPLASLRGGTDTYGAPEVYRMYAHQTVDIWSLGCVFSMAATWIVLGFPGVNQYGSLRAKGIASILKSAGDARRILLESQRLSAEPESIDCFHNGTKVLAEVTAWHGLLKNACRKHDTITAKVIDLIDQRMLLQDPEHRISARELRGKLKELLAPAKEALDESTNSETPEARTQRTRMERLLREIDQETGQNVGQDVEQLLPSPARSVMTGQPADRGLLKAQISHSLRRKVSHLFEPLPEPHGRRMSSELLVTYPAAVPVESRRTIETINVPKVQPLPSVSELAEMHMDGQNSPVGRSPRHSVNSRTGRRNTGMSLPPNRPAGHGVQNYENIIQAREKIERGKKIRKSSFGGFKIPKKMPAKDDFLGRYFQNRDIVFLVDNAESMTEHWDAATFVLETLVWKAVEQDPDGPDLVFTRHSAKLESEEDATRFREAMQNVVRLKKKEPHTDMKAALRPILNKYLQQFSTLARRHEQPKDLTIIVLTDGRWEGPNDGDALIAIIRTFYENLWNVMNGMPRRRQVSIQFIQFGDDPDASEKLRHLDDDDHEGLPGNVFKMLLGSFVEEMDQEESTEVSSLAPDSPMSPRRG</sequence>
<keyword evidence="5" id="KW-1185">Reference proteome</keyword>
<dbReference type="AlphaFoldDB" id="A0A9W8ZBK8"/>
<protein>
    <recommendedName>
        <fullName evidence="6">Protein kinase domain-containing protein</fullName>
    </recommendedName>
</protein>
<feature type="domain" description="Protein kinase" evidence="2">
    <location>
        <begin position="184"/>
        <end position="543"/>
    </location>
</feature>
<dbReference type="Gene3D" id="3.40.50.410">
    <property type="entry name" value="von Willebrand factor, type A domain"/>
    <property type="match status" value="1"/>
</dbReference>
<dbReference type="OrthoDB" id="9992527at2759"/>
<dbReference type="InterPro" id="IPR011009">
    <property type="entry name" value="Kinase-like_dom_sf"/>
</dbReference>
<dbReference type="SUPFAM" id="SSF53300">
    <property type="entry name" value="vWA-like"/>
    <property type="match status" value="1"/>
</dbReference>
<organism evidence="4 5">
    <name type="scientific">Didymella pomorum</name>
    <dbReference type="NCBI Taxonomy" id="749634"/>
    <lineage>
        <taxon>Eukaryota</taxon>
        <taxon>Fungi</taxon>
        <taxon>Dikarya</taxon>
        <taxon>Ascomycota</taxon>
        <taxon>Pezizomycotina</taxon>
        <taxon>Dothideomycetes</taxon>
        <taxon>Pleosporomycetidae</taxon>
        <taxon>Pleosporales</taxon>
        <taxon>Pleosporineae</taxon>
        <taxon>Didymellaceae</taxon>
        <taxon>Didymella</taxon>
    </lineage>
</organism>
<dbReference type="GO" id="GO:0004672">
    <property type="term" value="F:protein kinase activity"/>
    <property type="evidence" value="ECO:0007669"/>
    <property type="project" value="InterPro"/>
</dbReference>
<dbReference type="PANTHER" id="PTHR34706:SF1">
    <property type="entry name" value="VWFA DOMAIN-CONTAINING PROTEIN"/>
    <property type="match status" value="1"/>
</dbReference>
<evidence type="ECO:0000259" key="2">
    <source>
        <dbReference type="PROSITE" id="PS50011"/>
    </source>
</evidence>
<dbReference type="SMART" id="SM00220">
    <property type="entry name" value="S_TKc"/>
    <property type="match status" value="1"/>
</dbReference>
<dbReference type="EMBL" id="JAPEVA010000058">
    <property type="protein sequence ID" value="KAJ4402781.1"/>
    <property type="molecule type" value="Genomic_DNA"/>
</dbReference>
<feature type="region of interest" description="Disordered" evidence="1">
    <location>
        <begin position="956"/>
        <end position="977"/>
    </location>
</feature>
<feature type="domain" description="VWFA" evidence="3">
    <location>
        <begin position="764"/>
        <end position="959"/>
    </location>
</feature>
<proteinExistence type="predicted"/>
<dbReference type="InterPro" id="IPR036465">
    <property type="entry name" value="vWFA_dom_sf"/>
</dbReference>
<feature type="compositionally biased region" description="Polar residues" evidence="1">
    <location>
        <begin position="680"/>
        <end position="704"/>
    </location>
</feature>
<dbReference type="Pfam" id="PF00092">
    <property type="entry name" value="VWA"/>
    <property type="match status" value="1"/>
</dbReference>
<feature type="region of interest" description="Disordered" evidence="1">
    <location>
        <begin position="680"/>
        <end position="715"/>
    </location>
</feature>
<evidence type="ECO:0008006" key="6">
    <source>
        <dbReference type="Google" id="ProtNLM"/>
    </source>
</evidence>
<dbReference type="PANTHER" id="PTHR34706">
    <property type="entry name" value="SLR1338 PROTEIN"/>
    <property type="match status" value="1"/>
</dbReference>
<dbReference type="InterPro" id="IPR000719">
    <property type="entry name" value="Prot_kinase_dom"/>
</dbReference>
<dbReference type="Pfam" id="PF00069">
    <property type="entry name" value="Pkinase"/>
    <property type="match status" value="1"/>
</dbReference>
<dbReference type="PROSITE" id="PS50234">
    <property type="entry name" value="VWFA"/>
    <property type="match status" value="1"/>
</dbReference>